<dbReference type="RefSeq" id="XP_060284973.1">
    <property type="nucleotide sequence ID" value="XM_060425999.1"/>
</dbReference>
<keyword evidence="3" id="KW-0418">Kinase</keyword>
<dbReference type="Proteomes" id="UP001244011">
    <property type="component" value="Unassembled WGS sequence"/>
</dbReference>
<protein>
    <submittedName>
        <fullName evidence="3">Kinase-like domain-containing protein</fullName>
    </submittedName>
</protein>
<dbReference type="Pfam" id="PF01636">
    <property type="entry name" value="APH"/>
    <property type="match status" value="1"/>
</dbReference>
<dbReference type="InterPro" id="IPR051678">
    <property type="entry name" value="AGP_Transferase"/>
</dbReference>
<keyword evidence="4" id="KW-1185">Reference proteome</keyword>
<dbReference type="EMBL" id="MU839004">
    <property type="protein sequence ID" value="KAK1768760.1"/>
    <property type="molecule type" value="Genomic_DNA"/>
</dbReference>
<feature type="compositionally biased region" description="Low complexity" evidence="1">
    <location>
        <begin position="464"/>
        <end position="475"/>
    </location>
</feature>
<gene>
    <name evidence="3" type="ORF">QBC33DRAFT_513700</name>
</gene>
<dbReference type="InterPro" id="IPR002575">
    <property type="entry name" value="Aminoglycoside_PTrfase"/>
</dbReference>
<evidence type="ECO:0000259" key="2">
    <source>
        <dbReference type="Pfam" id="PF01636"/>
    </source>
</evidence>
<feature type="region of interest" description="Disordered" evidence="1">
    <location>
        <begin position="458"/>
        <end position="489"/>
    </location>
</feature>
<dbReference type="PANTHER" id="PTHR21310">
    <property type="entry name" value="AMINOGLYCOSIDE PHOSPHOTRANSFERASE-RELATED-RELATED"/>
    <property type="match status" value="1"/>
</dbReference>
<dbReference type="Gene3D" id="3.90.1200.10">
    <property type="match status" value="1"/>
</dbReference>
<organism evidence="3 4">
    <name type="scientific">Phialemonium atrogriseum</name>
    <dbReference type="NCBI Taxonomy" id="1093897"/>
    <lineage>
        <taxon>Eukaryota</taxon>
        <taxon>Fungi</taxon>
        <taxon>Dikarya</taxon>
        <taxon>Ascomycota</taxon>
        <taxon>Pezizomycotina</taxon>
        <taxon>Sordariomycetes</taxon>
        <taxon>Sordariomycetidae</taxon>
        <taxon>Cephalothecales</taxon>
        <taxon>Cephalothecaceae</taxon>
        <taxon>Phialemonium</taxon>
    </lineage>
</organism>
<dbReference type="InterPro" id="IPR011009">
    <property type="entry name" value="Kinase-like_dom_sf"/>
</dbReference>
<comment type="caution">
    <text evidence="3">The sequence shown here is derived from an EMBL/GenBank/DDBJ whole genome shotgun (WGS) entry which is preliminary data.</text>
</comment>
<feature type="domain" description="Aminoglycoside phosphotransferase" evidence="2">
    <location>
        <begin position="79"/>
        <end position="335"/>
    </location>
</feature>
<reference evidence="3" key="1">
    <citation type="submission" date="2023-06" db="EMBL/GenBank/DDBJ databases">
        <title>Genome-scale phylogeny and comparative genomics of the fungal order Sordariales.</title>
        <authorList>
            <consortium name="Lawrence Berkeley National Laboratory"/>
            <person name="Hensen N."/>
            <person name="Bonometti L."/>
            <person name="Westerberg I."/>
            <person name="Brannstrom I.O."/>
            <person name="Guillou S."/>
            <person name="Cros-Aarteil S."/>
            <person name="Calhoun S."/>
            <person name="Haridas S."/>
            <person name="Kuo A."/>
            <person name="Mondo S."/>
            <person name="Pangilinan J."/>
            <person name="Riley R."/>
            <person name="Labutti K."/>
            <person name="Andreopoulos B."/>
            <person name="Lipzen A."/>
            <person name="Chen C."/>
            <person name="Yanf M."/>
            <person name="Daum C."/>
            <person name="Ng V."/>
            <person name="Clum A."/>
            <person name="Steindorff A."/>
            <person name="Ohm R."/>
            <person name="Martin F."/>
            <person name="Silar P."/>
            <person name="Natvig D."/>
            <person name="Lalanne C."/>
            <person name="Gautier V."/>
            <person name="Ament-Velasquez S.L."/>
            <person name="Kruys A."/>
            <person name="Hutchinson M.I."/>
            <person name="Powell A.J."/>
            <person name="Barry K."/>
            <person name="Miller A.N."/>
            <person name="Grigoriev I.V."/>
            <person name="Debuchy R."/>
            <person name="Gladieux P."/>
            <person name="Thoren M.H."/>
            <person name="Johannesson H."/>
        </authorList>
    </citation>
    <scope>NUCLEOTIDE SEQUENCE</scope>
    <source>
        <strain evidence="3">8032-3</strain>
    </source>
</reference>
<dbReference type="AlphaFoldDB" id="A0AAJ0C2J8"/>
<dbReference type="Gene3D" id="3.30.200.20">
    <property type="entry name" value="Phosphorylase Kinase, domain 1"/>
    <property type="match status" value="1"/>
</dbReference>
<keyword evidence="3" id="KW-0808">Transferase</keyword>
<name>A0AAJ0C2J8_9PEZI</name>
<accession>A0AAJ0C2J8</accession>
<dbReference type="SUPFAM" id="SSF56112">
    <property type="entry name" value="Protein kinase-like (PK-like)"/>
    <property type="match status" value="1"/>
</dbReference>
<dbReference type="PANTHER" id="PTHR21310:SF37">
    <property type="entry name" value="AMINOGLYCOSIDE PHOSPHOTRANSFERASE DOMAIN-CONTAINING PROTEIN"/>
    <property type="match status" value="1"/>
</dbReference>
<proteinExistence type="predicted"/>
<sequence length="489" mass="55464">MAMAMATRDRLRLWKTLGPRNQGLDASTKVFEATTDQMLDQVVELRVHRDRDAFIESIAEADVCRLASSFHDNEPCAVFKPVARGSYNVCFFVHFSHSGDSWVIRVPITPCLARGVGEKLRREVVTMQYVSERTSIPIPRVIAYSFDSGSHVLPPFIILEYIEGRLLSGIRLPALSDDKRTILYEQLADIYAQLRRLEFSAIGQLCHDGSDSSTIHVTGLPPTIDLNIQELEELWPSSVQREYKAPLTSSGQYVSMLLSITQNAFEKSPSSVWQEGRPNVSLLYGPLRRLHQGLLAAPERDDGPFVLTHGDLNPHNLLVDEKGMTIVALLDWEWSRVVPLQLFNPPIWLTGLRPDLVSYSYAYELYTKELDRFRSVLGARDMEMFGGILAAAALENWTAIYFFSHRFIHSCICPDDQINTFMASDPSRQQFVERKVRDWKAYQNECRCCGLHVDSDEESDEEGVNANNENNNNSEKTIKKKGLAATRWT</sequence>
<evidence type="ECO:0000256" key="1">
    <source>
        <dbReference type="SAM" id="MobiDB-lite"/>
    </source>
</evidence>
<evidence type="ECO:0000313" key="4">
    <source>
        <dbReference type="Proteomes" id="UP001244011"/>
    </source>
</evidence>
<evidence type="ECO:0000313" key="3">
    <source>
        <dbReference type="EMBL" id="KAK1768760.1"/>
    </source>
</evidence>
<dbReference type="GeneID" id="85309186"/>
<dbReference type="GO" id="GO:0016301">
    <property type="term" value="F:kinase activity"/>
    <property type="evidence" value="ECO:0007669"/>
    <property type="project" value="UniProtKB-KW"/>
</dbReference>